<proteinExistence type="predicted"/>
<evidence type="ECO:0000259" key="1">
    <source>
        <dbReference type="PROSITE" id="PS50206"/>
    </source>
</evidence>
<dbReference type="InterPro" id="IPR050229">
    <property type="entry name" value="GlpE_sulfurtransferase"/>
</dbReference>
<gene>
    <name evidence="2" type="ORF">F8237_02685</name>
</gene>
<dbReference type="KEGG" id="bbet:F8237_02685"/>
<organism evidence="2 3">
    <name type="scientific">Bradyrhizobium betae</name>
    <dbReference type="NCBI Taxonomy" id="244734"/>
    <lineage>
        <taxon>Bacteria</taxon>
        <taxon>Pseudomonadati</taxon>
        <taxon>Pseudomonadota</taxon>
        <taxon>Alphaproteobacteria</taxon>
        <taxon>Hyphomicrobiales</taxon>
        <taxon>Nitrobacteraceae</taxon>
        <taxon>Bradyrhizobium</taxon>
    </lineage>
</organism>
<evidence type="ECO:0000313" key="3">
    <source>
        <dbReference type="Proteomes" id="UP000325641"/>
    </source>
</evidence>
<dbReference type="SMART" id="SM00450">
    <property type="entry name" value="RHOD"/>
    <property type="match status" value="1"/>
</dbReference>
<evidence type="ECO:0000313" key="2">
    <source>
        <dbReference type="EMBL" id="QFI71366.1"/>
    </source>
</evidence>
<dbReference type="EMBL" id="CP044543">
    <property type="protein sequence ID" value="QFI71366.1"/>
    <property type="molecule type" value="Genomic_DNA"/>
</dbReference>
<keyword evidence="2" id="KW-0808">Transferase</keyword>
<dbReference type="PROSITE" id="PS50206">
    <property type="entry name" value="RHODANESE_3"/>
    <property type="match status" value="1"/>
</dbReference>
<dbReference type="PANTHER" id="PTHR43031:SF1">
    <property type="entry name" value="PYRIDINE NUCLEOTIDE-DISULPHIDE OXIDOREDUCTASE"/>
    <property type="match status" value="1"/>
</dbReference>
<dbReference type="AlphaFoldDB" id="A0A5P6NZM4"/>
<dbReference type="Proteomes" id="UP000325641">
    <property type="component" value="Chromosome"/>
</dbReference>
<dbReference type="PANTHER" id="PTHR43031">
    <property type="entry name" value="FAD-DEPENDENT OXIDOREDUCTASE"/>
    <property type="match status" value="1"/>
</dbReference>
<dbReference type="GO" id="GO:0016740">
    <property type="term" value="F:transferase activity"/>
    <property type="evidence" value="ECO:0007669"/>
    <property type="project" value="UniProtKB-KW"/>
</dbReference>
<reference evidence="3" key="1">
    <citation type="submission" date="2019-10" db="EMBL/GenBank/DDBJ databases">
        <title>Complete Genome Sequence of Bradyrhizobium betae type strain PL7HG1T.</title>
        <authorList>
            <person name="Bromfield E.S.P."/>
            <person name="Cloutier S."/>
        </authorList>
    </citation>
    <scope>NUCLEOTIDE SEQUENCE [LARGE SCALE GENOMIC DNA]</scope>
    <source>
        <strain evidence="3">PL7HG1</strain>
    </source>
</reference>
<dbReference type="InterPro" id="IPR036873">
    <property type="entry name" value="Rhodanese-like_dom_sf"/>
</dbReference>
<sequence>MSLPKIDPATARHLVNQGAILVDIREAEEFARENIVGAYHLPLSRLHEAALALKAGKALIFHCKSGARTSMNAARLAAKVNGACEAYILDGGLDAWKRSAG</sequence>
<dbReference type="RefSeq" id="WP_151642274.1">
    <property type="nucleotide sequence ID" value="NZ_CP044543.1"/>
</dbReference>
<dbReference type="OrthoDB" id="9807812at2"/>
<dbReference type="Pfam" id="PF00581">
    <property type="entry name" value="Rhodanese"/>
    <property type="match status" value="1"/>
</dbReference>
<name>A0A5P6NZM4_9BRAD</name>
<feature type="domain" description="Rhodanese" evidence="1">
    <location>
        <begin position="15"/>
        <end position="101"/>
    </location>
</feature>
<protein>
    <submittedName>
        <fullName evidence="2">Sulfurtransferase</fullName>
    </submittedName>
</protein>
<dbReference type="InterPro" id="IPR001763">
    <property type="entry name" value="Rhodanese-like_dom"/>
</dbReference>
<dbReference type="SUPFAM" id="SSF52821">
    <property type="entry name" value="Rhodanese/Cell cycle control phosphatase"/>
    <property type="match status" value="1"/>
</dbReference>
<dbReference type="Gene3D" id="3.40.250.10">
    <property type="entry name" value="Rhodanese-like domain"/>
    <property type="match status" value="1"/>
</dbReference>
<accession>A0A5P6NZM4</accession>